<evidence type="ECO:0000256" key="3">
    <source>
        <dbReference type="ARBA" id="ARBA00022603"/>
    </source>
</evidence>
<keyword evidence="7" id="KW-0506">mRNA capping</keyword>
<dbReference type="EC" id="2.1.1.56" evidence="2"/>
<comment type="catalytic activity">
    <reaction evidence="10">
        <text>a 5'-end (5'-triphosphoguanosine)-ribonucleoside in mRNA + S-adenosyl-L-methionine = a 5'-end (N(7)-methyl 5'-triphosphoguanosine)-ribonucleoside in mRNA + S-adenosyl-L-homocysteine</text>
        <dbReference type="Rhea" id="RHEA:67008"/>
        <dbReference type="Rhea" id="RHEA-COMP:17166"/>
        <dbReference type="Rhea" id="RHEA-COMP:17167"/>
        <dbReference type="ChEBI" id="CHEBI:57856"/>
        <dbReference type="ChEBI" id="CHEBI:59789"/>
        <dbReference type="ChEBI" id="CHEBI:156461"/>
        <dbReference type="ChEBI" id="CHEBI:167617"/>
        <dbReference type="EC" id="2.1.1.56"/>
    </reaction>
</comment>
<dbReference type="Gene3D" id="3.40.50.150">
    <property type="entry name" value="Vaccinia Virus protein VP39"/>
    <property type="match status" value="1"/>
</dbReference>
<evidence type="ECO:0000256" key="11">
    <source>
        <dbReference type="ARBA" id="ARBA00049739"/>
    </source>
</evidence>
<protein>
    <recommendedName>
        <fullName evidence="11">mRNA cap guanine-N(7) methyltransferase</fullName>
        <ecNumber evidence="2">2.1.1.56</ecNumber>
    </recommendedName>
    <alternativeName>
        <fullName evidence="8">mRNA (guanine-N(7))-methyltransferase</fullName>
    </alternativeName>
    <alternativeName>
        <fullName evidence="9">mRNA cap methyltransferase</fullName>
    </alternativeName>
</protein>
<comment type="function">
    <text evidence="1">Responsible for methylating the 5'-cap structure of mRNAs.</text>
</comment>
<dbReference type="PANTHER" id="PTHR12189">
    <property type="entry name" value="MRNA GUANINE-7- METHYLTRANSFERASE"/>
    <property type="match status" value="1"/>
</dbReference>
<dbReference type="InterPro" id="IPR004971">
    <property type="entry name" value="mRNA_G-N7_MeTrfase_dom"/>
</dbReference>
<evidence type="ECO:0000256" key="7">
    <source>
        <dbReference type="ARBA" id="ARBA00023042"/>
    </source>
</evidence>
<evidence type="ECO:0000256" key="10">
    <source>
        <dbReference type="ARBA" id="ARBA00044712"/>
    </source>
</evidence>
<evidence type="ECO:0000256" key="1">
    <source>
        <dbReference type="ARBA" id="ARBA00003378"/>
    </source>
</evidence>
<dbReference type="FunCoup" id="A0A448YNM6">
    <property type="interactions" value="1040"/>
</dbReference>
<evidence type="ECO:0000256" key="9">
    <source>
        <dbReference type="ARBA" id="ARBA00033387"/>
    </source>
</evidence>
<feature type="compositionally biased region" description="Low complexity" evidence="12">
    <location>
        <begin position="1"/>
        <end position="19"/>
    </location>
</feature>
<feature type="compositionally biased region" description="Basic and acidic residues" evidence="12">
    <location>
        <begin position="168"/>
        <end position="177"/>
    </location>
</feature>
<proteinExistence type="predicted"/>
<evidence type="ECO:0000256" key="4">
    <source>
        <dbReference type="ARBA" id="ARBA00022679"/>
    </source>
</evidence>
<dbReference type="InterPro" id="IPR039753">
    <property type="entry name" value="RG7MT1"/>
</dbReference>
<keyword evidence="6" id="KW-0694">RNA-binding</keyword>
<dbReference type="GO" id="GO:0004482">
    <property type="term" value="F:mRNA 5'-cap (guanine-N7-)-methyltransferase activity"/>
    <property type="evidence" value="ECO:0007669"/>
    <property type="project" value="UniProtKB-EC"/>
</dbReference>
<feature type="compositionally biased region" description="Basic and acidic residues" evidence="12">
    <location>
        <begin position="57"/>
        <end position="79"/>
    </location>
</feature>
<dbReference type="InterPro" id="IPR029063">
    <property type="entry name" value="SAM-dependent_MTases_sf"/>
</dbReference>
<feature type="compositionally biased region" description="Basic and acidic residues" evidence="12">
    <location>
        <begin position="101"/>
        <end position="117"/>
    </location>
</feature>
<accession>A0A448YNM6</accession>
<evidence type="ECO:0000256" key="12">
    <source>
        <dbReference type="SAM" id="MobiDB-lite"/>
    </source>
</evidence>
<keyword evidence="7" id="KW-0507">mRNA processing</keyword>
<evidence type="ECO:0000256" key="2">
    <source>
        <dbReference type="ARBA" id="ARBA00011926"/>
    </source>
</evidence>
<keyword evidence="4" id="KW-0808">Transferase</keyword>
<evidence type="ECO:0000256" key="6">
    <source>
        <dbReference type="ARBA" id="ARBA00022884"/>
    </source>
</evidence>
<evidence type="ECO:0000256" key="5">
    <source>
        <dbReference type="ARBA" id="ARBA00022691"/>
    </source>
</evidence>
<dbReference type="OrthoDB" id="10248867at2759"/>
<feature type="domain" description="MRNA cap 0 methyltransferase" evidence="13">
    <location>
        <begin position="219"/>
        <end position="497"/>
    </location>
</feature>
<evidence type="ECO:0000313" key="14">
    <source>
        <dbReference type="EMBL" id="VEU22544.1"/>
    </source>
</evidence>
<dbReference type="EMBL" id="CAACVR010000023">
    <property type="protein sequence ID" value="VEU22544.1"/>
    <property type="molecule type" value="Genomic_DNA"/>
</dbReference>
<dbReference type="GO" id="GO:0005634">
    <property type="term" value="C:nucleus"/>
    <property type="evidence" value="ECO:0007669"/>
    <property type="project" value="TreeGrafter"/>
</dbReference>
<evidence type="ECO:0000259" key="13">
    <source>
        <dbReference type="PROSITE" id="PS51562"/>
    </source>
</evidence>
<keyword evidence="5" id="KW-0949">S-adenosyl-L-methionine</keyword>
<evidence type="ECO:0000256" key="8">
    <source>
        <dbReference type="ARBA" id="ARBA00032772"/>
    </source>
</evidence>
<dbReference type="InParanoid" id="A0A448YNM6"/>
<name>A0A448YNM6_BRENA</name>
<dbReference type="PROSITE" id="PS51562">
    <property type="entry name" value="RNA_CAP0_MT"/>
    <property type="match status" value="1"/>
</dbReference>
<dbReference type="GO" id="GO:0003723">
    <property type="term" value="F:RNA binding"/>
    <property type="evidence" value="ECO:0007669"/>
    <property type="project" value="UniProtKB-KW"/>
</dbReference>
<dbReference type="Proteomes" id="UP000290900">
    <property type="component" value="Unassembled WGS sequence"/>
</dbReference>
<feature type="region of interest" description="Disordered" evidence="12">
    <location>
        <begin position="1"/>
        <end position="140"/>
    </location>
</feature>
<feature type="compositionally biased region" description="Basic residues" evidence="12">
    <location>
        <begin position="88"/>
        <end position="100"/>
    </location>
</feature>
<keyword evidence="3" id="KW-0489">Methyltransferase</keyword>
<dbReference type="SUPFAM" id="SSF53335">
    <property type="entry name" value="S-adenosyl-L-methionine-dependent methyltransferases"/>
    <property type="match status" value="1"/>
</dbReference>
<sequence length="498" mass="56715">MSEETNLSTSATAAESESLIMARRKGTDSSKNGRLAGEDEEDTEPIDASAPNTEVNLPEKDSTATNSEESRSSSSDLKKRGYYNQRYDRKRQIKRTRPGSRRRDGLFSREREEKEVEAVPNTVAGEKKPDTAAASASIPSKPSWMPDDLYKKQIESIEVSAAPQSKDLEALKVDERRRGNKTSSKLPARPVSKQEHEEIVRNFYNDQTYRSRKQKRSESKIYKLRSFNNCIKYILINKYATRGGNVLDLGCGKGGDLAKWDLAQISSFVGIDISDQSIKEAIHRYRKSRCQFHAIFATGDAFNVQVPKILSPFKDEVNLQFDTVSMQFCLHYAFVNEETARSALENVSRSLKLGGMFIGTIPSSDFIRWKIKRLPPGEKKWGNSIYSVEFPEVPPRDGKFEKPFGNMYTYYLVDAVDHVPEYLVPFEKLRSLCEEYNMELRYKKNLFELFNKEIPRYFHMLPPPLVDSLKQPDGSYGVSGEDRDAGSFYLAFAFEKTG</sequence>
<dbReference type="AlphaFoldDB" id="A0A448YNM6"/>
<reference evidence="14 15" key="1">
    <citation type="submission" date="2018-12" db="EMBL/GenBank/DDBJ databases">
        <authorList>
            <person name="Tiukova I."/>
            <person name="Dainat J."/>
        </authorList>
    </citation>
    <scope>NUCLEOTIDE SEQUENCE [LARGE SCALE GENOMIC DNA]</scope>
</reference>
<organism evidence="14 15">
    <name type="scientific">Brettanomyces naardenensis</name>
    <name type="common">Yeast</name>
    <dbReference type="NCBI Taxonomy" id="13370"/>
    <lineage>
        <taxon>Eukaryota</taxon>
        <taxon>Fungi</taxon>
        <taxon>Dikarya</taxon>
        <taxon>Ascomycota</taxon>
        <taxon>Saccharomycotina</taxon>
        <taxon>Pichiomycetes</taxon>
        <taxon>Pichiales</taxon>
        <taxon>Pichiaceae</taxon>
        <taxon>Brettanomyces</taxon>
    </lineage>
</organism>
<dbReference type="PANTHER" id="PTHR12189:SF2">
    <property type="entry name" value="MRNA CAP GUANINE-N7 METHYLTRANSFERASE"/>
    <property type="match status" value="1"/>
</dbReference>
<feature type="region of interest" description="Disordered" evidence="12">
    <location>
        <begin position="168"/>
        <end position="194"/>
    </location>
</feature>
<keyword evidence="15" id="KW-1185">Reference proteome</keyword>
<gene>
    <name evidence="14" type="ORF">BRENAR_LOCUS3275</name>
</gene>
<dbReference type="CDD" id="cd02440">
    <property type="entry name" value="AdoMet_MTases"/>
    <property type="match status" value="1"/>
</dbReference>
<dbReference type="STRING" id="13370.A0A448YNM6"/>
<evidence type="ECO:0000313" key="15">
    <source>
        <dbReference type="Proteomes" id="UP000290900"/>
    </source>
</evidence>
<dbReference type="Pfam" id="PF03291">
    <property type="entry name" value="mRNA_G-N7_MeTrfase"/>
    <property type="match status" value="1"/>
</dbReference>